<name>A0A2P5CZF5_TREOI</name>
<evidence type="ECO:0000313" key="3">
    <source>
        <dbReference type="EMBL" id="PON66432.1"/>
    </source>
</evidence>
<dbReference type="AlphaFoldDB" id="A0A2P5CZF5"/>
<proteinExistence type="predicted"/>
<dbReference type="STRING" id="63057.A0A2P5CZF5"/>
<gene>
    <name evidence="3" type="ORF">TorRG33x02_267800</name>
</gene>
<dbReference type="InParanoid" id="A0A2P5CZF5"/>
<evidence type="ECO:0008006" key="5">
    <source>
        <dbReference type="Google" id="ProtNLM"/>
    </source>
</evidence>
<comment type="caution">
    <text evidence="3">The sequence shown here is derived from an EMBL/GenBank/DDBJ whole genome shotgun (WGS) entry which is preliminary data.</text>
</comment>
<evidence type="ECO:0000256" key="1">
    <source>
        <dbReference type="SAM" id="Coils"/>
    </source>
</evidence>
<feature type="compositionally biased region" description="Acidic residues" evidence="2">
    <location>
        <begin position="498"/>
        <end position="509"/>
    </location>
</feature>
<keyword evidence="1" id="KW-0175">Coiled coil</keyword>
<evidence type="ECO:0000313" key="4">
    <source>
        <dbReference type="Proteomes" id="UP000237000"/>
    </source>
</evidence>
<dbReference type="EMBL" id="JXTC01000312">
    <property type="protein sequence ID" value="PON66432.1"/>
    <property type="molecule type" value="Genomic_DNA"/>
</dbReference>
<protein>
    <recommendedName>
        <fullName evidence="5">Transposase (Putative), gypsy type</fullName>
    </recommendedName>
</protein>
<feature type="coiled-coil region" evidence="1">
    <location>
        <begin position="434"/>
        <end position="461"/>
    </location>
</feature>
<accession>A0A2P5CZF5</accession>
<organism evidence="3 4">
    <name type="scientific">Trema orientale</name>
    <name type="common">Charcoal tree</name>
    <name type="synonym">Celtis orientalis</name>
    <dbReference type="NCBI Taxonomy" id="63057"/>
    <lineage>
        <taxon>Eukaryota</taxon>
        <taxon>Viridiplantae</taxon>
        <taxon>Streptophyta</taxon>
        <taxon>Embryophyta</taxon>
        <taxon>Tracheophyta</taxon>
        <taxon>Spermatophyta</taxon>
        <taxon>Magnoliopsida</taxon>
        <taxon>eudicotyledons</taxon>
        <taxon>Gunneridae</taxon>
        <taxon>Pentapetalae</taxon>
        <taxon>rosids</taxon>
        <taxon>fabids</taxon>
        <taxon>Rosales</taxon>
        <taxon>Cannabaceae</taxon>
        <taxon>Trema</taxon>
    </lineage>
</organism>
<keyword evidence="4" id="KW-1185">Reference proteome</keyword>
<dbReference type="OrthoDB" id="1750920at2759"/>
<sequence>MSALRQELSDSEEEEEVCSSSISSFVPCGVPVDNVVTCVGNECHTTRGVMHPPRVILASYSSDVDGLIAGGKRGNLLIKNPMSTIGPTELISFRSTYRIPDNVKLHAPHKFERVDSNLPGWICMYIFPFKFGLRLPLPRLVEEYCAFHILCPSQLIPNTWRVLLAVEVLAEKYGLVASLRDIFFCFYSKEHPLEKGRYNLVCRKSERNLITGLKDGDKRWKNRYLFLLFENLGLRVDSPIPSYWTSGCRIKVLADHFGSRGTPEVAGVILSLSIKERYWENVLSESSLRKSSLWRQVPVPPEGIPYPSSRAVALTLLIRRSLELLGYHLSILPELTPAEQLFADHIMSGPGKVAPLAGDNALEELLLPTDPTRGSVGGKKKRVVVENTQDTGDISLVFPSSSCSSEMAPIFEEVDKLLFPEDHDRMDQEALSQIETLRGENEALQVQNAELEDRRAVAALESEIQVHGQMAKDFLAGQWNSSKYIQDYEALFAIGNPQEEEEEDNEDALDASVGGMSVGETPDMAED</sequence>
<feature type="region of interest" description="Disordered" evidence="2">
    <location>
        <begin position="498"/>
        <end position="527"/>
    </location>
</feature>
<evidence type="ECO:0000256" key="2">
    <source>
        <dbReference type="SAM" id="MobiDB-lite"/>
    </source>
</evidence>
<dbReference type="PANTHER" id="PTHR31099">
    <property type="entry name" value="OS06G0165300 PROTEIN"/>
    <property type="match status" value="1"/>
</dbReference>
<dbReference type="PANTHER" id="PTHR31099:SF24">
    <property type="entry name" value="AMINOTRANSFERASE-LIKE PLANT MOBILE DOMAIN-CONTAINING PROTEIN"/>
    <property type="match status" value="1"/>
</dbReference>
<dbReference type="Proteomes" id="UP000237000">
    <property type="component" value="Unassembled WGS sequence"/>
</dbReference>
<reference evidence="4" key="1">
    <citation type="submission" date="2016-06" db="EMBL/GenBank/DDBJ databases">
        <title>Parallel loss of symbiosis genes in relatives of nitrogen-fixing non-legume Parasponia.</title>
        <authorList>
            <person name="Van Velzen R."/>
            <person name="Holmer R."/>
            <person name="Bu F."/>
            <person name="Rutten L."/>
            <person name="Van Zeijl A."/>
            <person name="Liu W."/>
            <person name="Santuari L."/>
            <person name="Cao Q."/>
            <person name="Sharma T."/>
            <person name="Shen D."/>
            <person name="Roswanjaya Y."/>
            <person name="Wardhani T."/>
            <person name="Kalhor M.S."/>
            <person name="Jansen J."/>
            <person name="Van den Hoogen J."/>
            <person name="Gungor B."/>
            <person name="Hartog M."/>
            <person name="Hontelez J."/>
            <person name="Verver J."/>
            <person name="Yang W.-C."/>
            <person name="Schijlen E."/>
            <person name="Repin R."/>
            <person name="Schilthuizen M."/>
            <person name="Schranz E."/>
            <person name="Heidstra R."/>
            <person name="Miyata K."/>
            <person name="Fedorova E."/>
            <person name="Kohlen W."/>
            <person name="Bisseling T."/>
            <person name="Smit S."/>
            <person name="Geurts R."/>
        </authorList>
    </citation>
    <scope>NUCLEOTIDE SEQUENCE [LARGE SCALE GENOMIC DNA]</scope>
    <source>
        <strain evidence="4">cv. RG33-2</strain>
    </source>
</reference>